<proteinExistence type="predicted"/>
<dbReference type="EMBL" id="JAPHNI010001053">
    <property type="protein sequence ID" value="KAJ8106890.1"/>
    <property type="molecule type" value="Genomic_DNA"/>
</dbReference>
<dbReference type="Proteomes" id="UP001153331">
    <property type="component" value="Unassembled WGS sequence"/>
</dbReference>
<protein>
    <submittedName>
        <fullName evidence="1">Uncharacterized protein</fullName>
    </submittedName>
</protein>
<evidence type="ECO:0000313" key="1">
    <source>
        <dbReference type="EMBL" id="KAJ8106890.1"/>
    </source>
</evidence>
<comment type="caution">
    <text evidence="1">The sequence shown here is derived from an EMBL/GenBank/DDBJ whole genome shotgun (WGS) entry which is preliminary data.</text>
</comment>
<reference evidence="1" key="1">
    <citation type="submission" date="2022-11" db="EMBL/GenBank/DDBJ databases">
        <title>Genome Sequence of Boeremia exigua.</title>
        <authorList>
            <person name="Buettner E."/>
        </authorList>
    </citation>
    <scope>NUCLEOTIDE SEQUENCE</scope>
    <source>
        <strain evidence="1">CU02</strain>
    </source>
</reference>
<name>A0ACC2HVG9_9PLEO</name>
<evidence type="ECO:0000313" key="2">
    <source>
        <dbReference type="Proteomes" id="UP001153331"/>
    </source>
</evidence>
<gene>
    <name evidence="1" type="ORF">OPT61_g9243</name>
</gene>
<organism evidence="1 2">
    <name type="scientific">Boeremia exigua</name>
    <dbReference type="NCBI Taxonomy" id="749465"/>
    <lineage>
        <taxon>Eukaryota</taxon>
        <taxon>Fungi</taxon>
        <taxon>Dikarya</taxon>
        <taxon>Ascomycota</taxon>
        <taxon>Pezizomycotina</taxon>
        <taxon>Dothideomycetes</taxon>
        <taxon>Pleosporomycetidae</taxon>
        <taxon>Pleosporales</taxon>
        <taxon>Pleosporineae</taxon>
        <taxon>Didymellaceae</taxon>
        <taxon>Boeremia</taxon>
    </lineage>
</organism>
<keyword evidence="2" id="KW-1185">Reference proteome</keyword>
<accession>A0ACC2HVG9</accession>
<sequence length="724" mass="81365">MGLPEIEKGNSEHTPSILDERSTYNTTTSTKRTVTAWFRSFILCGQSPPTWRFLHRRSHFEHSSHQNEHSPQSGFQVRLSTIRSLDISQTSVATFSIKDSIRSTPGGLIDNDKTEDVLEGSLITPQLYLAMPYDNSIRLLRICKGALSDPIEVALEFARLDDSIPEYEALSYVWGSSIRVSHIIHQTTQEPIPVTENLYDALKGLRQTGQDRLIWVDALCINQADGNEKGAQVRKMNFVYTKATRVIVWLGPDEDDQANGAFGMLCSLADVEGDHPHYETRSQDYAPHVPEPCVEIKKEDFELWRKVMAFFCSTWFTRLWVLQEIALAEDAIFVWGDCSISWTYVGSAIKSIRKNESMSSLLHTRNLHNAFLMWHLSTICRNAGRDEPKNGDNNLLKPRSGLISFLHLLDIIRSFEATDPRDKIYGLLGFPTMLDDRNADSIVPDYSFSTGRIYTDVTCSYLVREKNLDILAWVLYDSSLPRAKEHIDDLPTWVPNFNSAATVFTLSNTNNGHQYSAGFSRPVSLGTCTGSHLLHLEGAVLDTISKIGHSVTYVPIENVDQHLKPLMQWYLDAGTSLRELTKILTGGRTKRGLLSSPLQKEECEACLSKAVEDYGLDTSTLSTESSKSSPKGDSTWKGTIWRVITYRQPFVTKSGRIGLGPQGLKEGDAVAVLWGGQCPFVISEADSQQRMLKGQCYVEDWMDGDAVAEFVREKGKETVMFEFV</sequence>